<sequence length="158" mass="17619">MTNGSIRMHWLMSENLVRNSESYAVDAQRAISWEPNIVEGLPDSLSRVCSLGCLQKVFIDAICFAGFEFDRLLSVVVQFESVIDLNLWLHMGQQVAAQNRETFLFFLDSLVTLVHDGLVLPLALVEAWSFRFPVIFLSGDGILTEAFAGLSGGTYCPR</sequence>
<dbReference type="GeneID" id="63782948"/>
<dbReference type="EMBL" id="MCFI01000029">
    <property type="protein sequence ID" value="ORY74580.1"/>
    <property type="molecule type" value="Genomic_DNA"/>
</dbReference>
<dbReference type="Proteomes" id="UP000193685">
    <property type="component" value="Unassembled WGS sequence"/>
</dbReference>
<name>A0A1Y2ESN9_PROLT</name>
<evidence type="ECO:0000313" key="2">
    <source>
        <dbReference type="Proteomes" id="UP000193685"/>
    </source>
</evidence>
<comment type="caution">
    <text evidence="1">The sequence shown here is derived from an EMBL/GenBank/DDBJ whole genome shotgun (WGS) entry which is preliminary data.</text>
</comment>
<gene>
    <name evidence="1" type="ORF">BCR37DRAFT_197963</name>
</gene>
<dbReference type="RefSeq" id="XP_040722054.1">
    <property type="nucleotide sequence ID" value="XM_040866349.1"/>
</dbReference>
<proteinExistence type="predicted"/>
<organism evidence="1 2">
    <name type="scientific">Protomyces lactucae-debilis</name>
    <dbReference type="NCBI Taxonomy" id="2754530"/>
    <lineage>
        <taxon>Eukaryota</taxon>
        <taxon>Fungi</taxon>
        <taxon>Dikarya</taxon>
        <taxon>Ascomycota</taxon>
        <taxon>Taphrinomycotina</taxon>
        <taxon>Taphrinomycetes</taxon>
        <taxon>Taphrinales</taxon>
        <taxon>Protomycetaceae</taxon>
        <taxon>Protomyces</taxon>
    </lineage>
</organism>
<reference evidence="1 2" key="1">
    <citation type="submission" date="2016-07" db="EMBL/GenBank/DDBJ databases">
        <title>Pervasive Adenine N6-methylation of Active Genes in Fungi.</title>
        <authorList>
            <consortium name="DOE Joint Genome Institute"/>
            <person name="Mondo S.J."/>
            <person name="Dannebaum R.O."/>
            <person name="Kuo R.C."/>
            <person name="Labutti K."/>
            <person name="Haridas S."/>
            <person name="Kuo A."/>
            <person name="Salamov A."/>
            <person name="Ahrendt S.R."/>
            <person name="Lipzen A."/>
            <person name="Sullivan W."/>
            <person name="Andreopoulos W.B."/>
            <person name="Clum A."/>
            <person name="Lindquist E."/>
            <person name="Daum C."/>
            <person name="Ramamoorthy G.K."/>
            <person name="Gryganskyi A."/>
            <person name="Culley D."/>
            <person name="Magnuson J.K."/>
            <person name="James T.Y."/>
            <person name="O'Malley M.A."/>
            <person name="Stajich J.E."/>
            <person name="Spatafora J.W."/>
            <person name="Visel A."/>
            <person name="Grigoriev I.V."/>
        </authorList>
    </citation>
    <scope>NUCLEOTIDE SEQUENCE [LARGE SCALE GENOMIC DNA]</scope>
    <source>
        <strain evidence="1 2">12-1054</strain>
    </source>
</reference>
<evidence type="ECO:0000313" key="1">
    <source>
        <dbReference type="EMBL" id="ORY74580.1"/>
    </source>
</evidence>
<protein>
    <submittedName>
        <fullName evidence="1">Uncharacterized protein</fullName>
    </submittedName>
</protein>
<dbReference type="AlphaFoldDB" id="A0A1Y2ESN9"/>
<keyword evidence="2" id="KW-1185">Reference proteome</keyword>
<accession>A0A1Y2ESN9</accession>